<dbReference type="SUPFAM" id="SSF161098">
    <property type="entry name" value="MetI-like"/>
    <property type="match status" value="1"/>
</dbReference>
<evidence type="ECO:0000256" key="3">
    <source>
        <dbReference type="ARBA" id="ARBA00007069"/>
    </source>
</evidence>
<evidence type="ECO:0000313" key="13">
    <source>
        <dbReference type="Proteomes" id="UP000271573"/>
    </source>
</evidence>
<keyword evidence="7 10" id="KW-0812">Transmembrane</keyword>
<keyword evidence="6" id="KW-0592">Phosphate transport</keyword>
<dbReference type="CDD" id="cd06261">
    <property type="entry name" value="TM_PBP2"/>
    <property type="match status" value="1"/>
</dbReference>
<evidence type="ECO:0000256" key="1">
    <source>
        <dbReference type="ARBA" id="ARBA00003510"/>
    </source>
</evidence>
<evidence type="ECO:0000256" key="7">
    <source>
        <dbReference type="ARBA" id="ARBA00022692"/>
    </source>
</evidence>
<evidence type="ECO:0000256" key="9">
    <source>
        <dbReference type="ARBA" id="ARBA00023136"/>
    </source>
</evidence>
<evidence type="ECO:0000256" key="10">
    <source>
        <dbReference type="RuleBase" id="RU363043"/>
    </source>
</evidence>
<dbReference type="InterPro" id="IPR005672">
    <property type="entry name" value="Phosphate_PstA"/>
</dbReference>
<dbReference type="GO" id="GO:0005886">
    <property type="term" value="C:plasma membrane"/>
    <property type="evidence" value="ECO:0007669"/>
    <property type="project" value="UniProtKB-SubCell"/>
</dbReference>
<name>A0A3G9J018_9ACTN</name>
<dbReference type="NCBIfam" id="TIGR00974">
    <property type="entry name" value="3a0107s02c"/>
    <property type="match status" value="1"/>
</dbReference>
<evidence type="ECO:0000256" key="5">
    <source>
        <dbReference type="ARBA" id="ARBA00022475"/>
    </source>
</evidence>
<sequence length="433" mass="46197">MTSTLPTDVPEMTVRSQPRRTIVPEKEPLAEEPARVRIGMSIDQRMIGPGALAASIALGLLLGPVLGVIGFGWVPLVSFFWFFGLYTVLVGLSEDRPTVRDRFWASLLWCAGALVVIFLVMVITYVLYRGWDVFTSLGWHDFLPTFLTEDMGTTGPLAPITQGGILHAFVGTLEQTGIALILTVPLGIATAVFLSEIGGRYARMVRTVVEAMTALPSVVAGLFIYGSVIMVFTKQVSGFAAALAITVLMLPIMIRSSDLVLRLVPGNLREAGLALGAGQWSVVRRVVLPTVRSGLTTAIILATAHGIGETAPVLLTAGVTGNLNLDPFSGPQTSLPLAALEFAKSPGAVMRARGFATAAALLLLVLILFLLARLVGGQQAGQLSERQRRGRAARSLRDQARIEANYAAVLAQRSRLGPVLPTPRQPSTPGESR</sequence>
<feature type="transmembrane region" description="Helical" evidence="10">
    <location>
        <begin position="176"/>
        <end position="195"/>
    </location>
</feature>
<keyword evidence="4" id="KW-0813">Transport</keyword>
<keyword evidence="5 10" id="KW-1003">Cell membrane</keyword>
<feature type="transmembrane region" description="Helical" evidence="10">
    <location>
        <begin position="354"/>
        <end position="376"/>
    </location>
</feature>
<dbReference type="OrthoDB" id="9775069at2"/>
<accession>A0A3G9J018</accession>
<feature type="transmembrane region" description="Helical" evidence="10">
    <location>
        <begin position="207"/>
        <end position="230"/>
    </location>
</feature>
<evidence type="ECO:0000256" key="8">
    <source>
        <dbReference type="ARBA" id="ARBA00022989"/>
    </source>
</evidence>
<keyword evidence="9 10" id="KW-0472">Membrane</keyword>
<comment type="subcellular location">
    <subcellularLocation>
        <location evidence="2 10">Cell membrane</location>
        <topology evidence="2 10">Multi-pass membrane protein</topology>
    </subcellularLocation>
</comment>
<dbReference type="InterPro" id="IPR051408">
    <property type="entry name" value="Phosphate_transprt_permease"/>
</dbReference>
<dbReference type="GO" id="GO:0035435">
    <property type="term" value="P:phosphate ion transmembrane transport"/>
    <property type="evidence" value="ECO:0007669"/>
    <property type="project" value="InterPro"/>
</dbReference>
<evidence type="ECO:0000259" key="11">
    <source>
        <dbReference type="PROSITE" id="PS50928"/>
    </source>
</evidence>
<dbReference type="EMBL" id="AP019307">
    <property type="protein sequence ID" value="BBH16978.1"/>
    <property type="molecule type" value="Genomic_DNA"/>
</dbReference>
<dbReference type="InterPro" id="IPR035906">
    <property type="entry name" value="MetI-like_sf"/>
</dbReference>
<evidence type="ECO:0000313" key="12">
    <source>
        <dbReference type="EMBL" id="BBH16978.1"/>
    </source>
</evidence>
<keyword evidence="13" id="KW-1185">Reference proteome</keyword>
<evidence type="ECO:0000256" key="4">
    <source>
        <dbReference type="ARBA" id="ARBA00022448"/>
    </source>
</evidence>
<dbReference type="GO" id="GO:0005315">
    <property type="term" value="F:phosphate transmembrane transporter activity"/>
    <property type="evidence" value="ECO:0007669"/>
    <property type="project" value="InterPro"/>
</dbReference>
<dbReference type="PANTHER" id="PTHR42922">
    <property type="entry name" value="PHOSPHATE TRANSPORT SYSTEM PERMEASE PROTEIN PSTA"/>
    <property type="match status" value="1"/>
</dbReference>
<dbReference type="Pfam" id="PF00528">
    <property type="entry name" value="BPD_transp_1"/>
    <property type="match status" value="1"/>
</dbReference>
<dbReference type="AlphaFoldDB" id="A0A3G9J018"/>
<feature type="transmembrane region" description="Helical" evidence="10">
    <location>
        <begin position="104"/>
        <end position="128"/>
    </location>
</feature>
<feature type="transmembrane region" description="Helical" evidence="10">
    <location>
        <begin position="47"/>
        <end position="66"/>
    </location>
</feature>
<dbReference type="PROSITE" id="PS50928">
    <property type="entry name" value="ABC_TM1"/>
    <property type="match status" value="1"/>
</dbReference>
<comment type="function">
    <text evidence="1">Part of the binding-protein-dependent transport system for phosphate; probably responsible for the translocation of the substrate across the membrane.</text>
</comment>
<dbReference type="KEGG" id="nbe:Back2_12650"/>
<gene>
    <name evidence="12" type="primary">pstA_1</name>
    <name evidence="12" type="ORF">Back2_12650</name>
</gene>
<comment type="similarity">
    <text evidence="3 10">Belongs to the binding-protein-dependent transport system permease family. CysTW subfamily.</text>
</comment>
<organism evidence="12 13">
    <name type="scientific">Nocardioides baekrokdamisoli</name>
    <dbReference type="NCBI Taxonomy" id="1804624"/>
    <lineage>
        <taxon>Bacteria</taxon>
        <taxon>Bacillati</taxon>
        <taxon>Actinomycetota</taxon>
        <taxon>Actinomycetes</taxon>
        <taxon>Propionibacteriales</taxon>
        <taxon>Nocardioidaceae</taxon>
        <taxon>Nocardioides</taxon>
    </lineage>
</organism>
<keyword evidence="8 10" id="KW-1133">Transmembrane helix</keyword>
<proteinExistence type="inferred from homology"/>
<reference evidence="12 13" key="1">
    <citation type="submission" date="2018-11" db="EMBL/GenBank/DDBJ databases">
        <title>Complete genome sequence of Nocardioides baekrokdamisoli strain KCTC 39748.</title>
        <authorList>
            <person name="Kang S.W."/>
            <person name="Lee K.C."/>
            <person name="Kim K.K."/>
            <person name="Kim J.S."/>
            <person name="Kim D.S."/>
            <person name="Ko S.H."/>
            <person name="Yang S.H."/>
            <person name="Shin Y.K."/>
            <person name="Lee J.S."/>
        </authorList>
    </citation>
    <scope>NUCLEOTIDE SEQUENCE [LARGE SCALE GENOMIC DNA]</scope>
    <source>
        <strain evidence="12 13">KCTC 39748</strain>
    </source>
</reference>
<dbReference type="Gene3D" id="1.10.3720.10">
    <property type="entry name" value="MetI-like"/>
    <property type="match status" value="1"/>
</dbReference>
<dbReference type="PANTHER" id="PTHR42922:SF1">
    <property type="entry name" value="PHOSPHATE TRANSPORT SYSTEM PERMEASE PROTEIN PSTA"/>
    <property type="match status" value="1"/>
</dbReference>
<evidence type="ECO:0000256" key="2">
    <source>
        <dbReference type="ARBA" id="ARBA00004651"/>
    </source>
</evidence>
<feature type="transmembrane region" description="Helical" evidence="10">
    <location>
        <begin position="72"/>
        <end position="92"/>
    </location>
</feature>
<dbReference type="InterPro" id="IPR000515">
    <property type="entry name" value="MetI-like"/>
</dbReference>
<evidence type="ECO:0000256" key="6">
    <source>
        <dbReference type="ARBA" id="ARBA00022592"/>
    </source>
</evidence>
<feature type="transmembrane region" description="Helical" evidence="10">
    <location>
        <begin position="236"/>
        <end position="254"/>
    </location>
</feature>
<protein>
    <recommendedName>
        <fullName evidence="10">Phosphate transport system permease protein PstA</fullName>
    </recommendedName>
</protein>
<dbReference type="Proteomes" id="UP000271573">
    <property type="component" value="Chromosome"/>
</dbReference>
<feature type="domain" description="ABC transmembrane type-1" evidence="11">
    <location>
        <begin position="169"/>
        <end position="376"/>
    </location>
</feature>